<feature type="region of interest" description="Disordered" evidence="1">
    <location>
        <begin position="318"/>
        <end position="362"/>
    </location>
</feature>
<feature type="compositionally biased region" description="Low complexity" evidence="1">
    <location>
        <begin position="270"/>
        <end position="285"/>
    </location>
</feature>
<evidence type="ECO:0000313" key="2">
    <source>
        <dbReference type="EMBL" id="KAF2747058.1"/>
    </source>
</evidence>
<evidence type="ECO:0000256" key="1">
    <source>
        <dbReference type="SAM" id="MobiDB-lite"/>
    </source>
</evidence>
<reference evidence="2" key="1">
    <citation type="journal article" date="2020" name="Stud. Mycol.">
        <title>101 Dothideomycetes genomes: a test case for predicting lifestyles and emergence of pathogens.</title>
        <authorList>
            <person name="Haridas S."/>
            <person name="Albert R."/>
            <person name="Binder M."/>
            <person name="Bloem J."/>
            <person name="Labutti K."/>
            <person name="Salamov A."/>
            <person name="Andreopoulos B."/>
            <person name="Baker S."/>
            <person name="Barry K."/>
            <person name="Bills G."/>
            <person name="Bluhm B."/>
            <person name="Cannon C."/>
            <person name="Castanera R."/>
            <person name="Culley D."/>
            <person name="Daum C."/>
            <person name="Ezra D."/>
            <person name="Gonzalez J."/>
            <person name="Henrissat B."/>
            <person name="Kuo A."/>
            <person name="Liang C."/>
            <person name="Lipzen A."/>
            <person name="Lutzoni F."/>
            <person name="Magnuson J."/>
            <person name="Mondo S."/>
            <person name="Nolan M."/>
            <person name="Ohm R."/>
            <person name="Pangilinan J."/>
            <person name="Park H.-J."/>
            <person name="Ramirez L."/>
            <person name="Alfaro M."/>
            <person name="Sun H."/>
            <person name="Tritt A."/>
            <person name="Yoshinaga Y."/>
            <person name="Zwiers L.-H."/>
            <person name="Turgeon B."/>
            <person name="Goodwin S."/>
            <person name="Spatafora J."/>
            <person name="Crous P."/>
            <person name="Grigoriev I."/>
        </authorList>
    </citation>
    <scope>NUCLEOTIDE SEQUENCE</scope>
    <source>
        <strain evidence="2">CBS 119925</strain>
    </source>
</reference>
<dbReference type="Proteomes" id="UP000799440">
    <property type="component" value="Unassembled WGS sequence"/>
</dbReference>
<feature type="region of interest" description="Disordered" evidence="1">
    <location>
        <begin position="423"/>
        <end position="453"/>
    </location>
</feature>
<protein>
    <submittedName>
        <fullName evidence="2">Uncharacterized protein</fullName>
    </submittedName>
</protein>
<accession>A0A6A6V8W0</accession>
<gene>
    <name evidence="2" type="ORF">M011DRAFT_444120</name>
</gene>
<dbReference type="EMBL" id="MU006574">
    <property type="protein sequence ID" value="KAF2747058.1"/>
    <property type="molecule type" value="Genomic_DNA"/>
</dbReference>
<proteinExistence type="predicted"/>
<feature type="compositionally biased region" description="Polar residues" evidence="1">
    <location>
        <begin position="346"/>
        <end position="357"/>
    </location>
</feature>
<sequence>MAVEAKSLSSITALASNPPAYPRNPTHVRHDPVVLYIARVPGSKDVFLTPIKPREKVVTAEDIQSSLYYLHVNQPEDVRLLTPPGSEDSSEPPPYPDHPPVPSIPRKAVPTPNPSSNAPLRRKPVPSPTGSGFPYRQETEASSYYQASSSNQGYKRAPEPPLYSSLAIPESEDILPPLPRRPTGTPTPTGTTLTLIRRDPASNAQWNVATIDDPPVYDVSSAALHDRSPKKKHASPVYIDITNPGYSKFLHNVERPALVSRHGSDLSVKSHTTTSTSNLTTKGATPPFAPSPQPFDGEDDAPHDTVFRRRLWMESSKQPAVSFGHKRGSSYEGSITPQDRRALSEATASDSRPSSMHLSEDPGFKQSSFRGYVFKSPWNGRCEFVTGAAGGSLKCRHIIPTLGSLVNSPPTAVQISELRFNLPSSTKPASSTSEDASKRSILHRSRHSRNDSVSEMDLSLGQEYAGGGFGGKQAKLGKLIIEDEGLKMVDLLVAANMALWWRAYERVDAGGRSRGDRATI</sequence>
<dbReference type="AlphaFoldDB" id="A0A6A6V8W0"/>
<name>A0A6A6V8W0_9PLEO</name>
<keyword evidence="3" id="KW-1185">Reference proteome</keyword>
<feature type="compositionally biased region" description="Low complexity" evidence="1">
    <location>
        <begin position="181"/>
        <end position="195"/>
    </location>
</feature>
<feature type="region of interest" description="Disordered" evidence="1">
    <location>
        <begin position="78"/>
        <end position="199"/>
    </location>
</feature>
<evidence type="ECO:0000313" key="3">
    <source>
        <dbReference type="Proteomes" id="UP000799440"/>
    </source>
</evidence>
<dbReference type="OrthoDB" id="5426191at2759"/>
<feature type="compositionally biased region" description="Polar residues" evidence="1">
    <location>
        <begin position="423"/>
        <end position="434"/>
    </location>
</feature>
<feature type="region of interest" description="Disordered" evidence="1">
    <location>
        <begin position="260"/>
        <end position="299"/>
    </location>
</feature>
<organism evidence="2 3">
    <name type="scientific">Sporormia fimetaria CBS 119925</name>
    <dbReference type="NCBI Taxonomy" id="1340428"/>
    <lineage>
        <taxon>Eukaryota</taxon>
        <taxon>Fungi</taxon>
        <taxon>Dikarya</taxon>
        <taxon>Ascomycota</taxon>
        <taxon>Pezizomycotina</taxon>
        <taxon>Dothideomycetes</taxon>
        <taxon>Pleosporomycetidae</taxon>
        <taxon>Pleosporales</taxon>
        <taxon>Sporormiaceae</taxon>
        <taxon>Sporormia</taxon>
    </lineage>
</organism>
<feature type="compositionally biased region" description="Pro residues" evidence="1">
    <location>
        <begin position="91"/>
        <end position="103"/>
    </location>
</feature>
<feature type="compositionally biased region" description="Low complexity" evidence="1">
    <location>
        <begin position="141"/>
        <end position="152"/>
    </location>
</feature>